<dbReference type="GO" id="GO:0003723">
    <property type="term" value="F:RNA binding"/>
    <property type="evidence" value="ECO:0007669"/>
    <property type="project" value="TreeGrafter"/>
</dbReference>
<feature type="non-terminal residue" evidence="3">
    <location>
        <position position="1"/>
    </location>
</feature>
<organism evidence="2 3">
    <name type="scientific">Notothenia coriiceps</name>
    <name type="common">black rockcod</name>
    <dbReference type="NCBI Taxonomy" id="8208"/>
    <lineage>
        <taxon>Eukaryota</taxon>
        <taxon>Metazoa</taxon>
        <taxon>Chordata</taxon>
        <taxon>Craniata</taxon>
        <taxon>Vertebrata</taxon>
        <taxon>Euteleostomi</taxon>
        <taxon>Actinopterygii</taxon>
        <taxon>Neopterygii</taxon>
        <taxon>Teleostei</taxon>
        <taxon>Neoteleostei</taxon>
        <taxon>Acanthomorphata</taxon>
        <taxon>Eupercaria</taxon>
        <taxon>Perciformes</taxon>
        <taxon>Notothenioidei</taxon>
        <taxon>Nototheniidae</taxon>
        <taxon>Notothenia</taxon>
    </lineage>
</organism>
<sequence length="301" mass="33341">GTVSVLLPHGMMVNVSDHIKGLVPRTHLSDILLKNPEKKYIEGMKIKCRVLSVDAENKKLCLTRKKALVESPLPLFLSFSDARPGRVSHGYIVCIKDFGCIMRFYNNVKGLVPTNELSSEPIVNPQEVFYVGQVLKAKVLNCDPAKEKMALSFKAAVEGDKEEAPQPQFDCEVGTKLEAKVLKKLVNGLEVAILPDENRAMLPTMHLSDHMSNCPLLWESLQEGDNISNIVCSSKTKEHVIVSKKPTVRWSLEEGVVAKDFSEITVGMQLVGWIKNIMSYGVFVEFPYGLFGLAPKSVSKG</sequence>
<accession>A0A6I9PIH9</accession>
<dbReference type="PROSITE" id="PS50126">
    <property type="entry name" value="S1"/>
    <property type="match status" value="2"/>
</dbReference>
<dbReference type="Pfam" id="PF23459">
    <property type="entry name" value="S1_RRP5"/>
    <property type="match status" value="1"/>
</dbReference>
<feature type="domain" description="S1 motif" evidence="1">
    <location>
        <begin position="1"/>
        <end position="65"/>
    </location>
</feature>
<dbReference type="Proteomes" id="UP000504611">
    <property type="component" value="Unplaced"/>
</dbReference>
<dbReference type="GeneID" id="104963824"/>
<keyword evidence="2" id="KW-1185">Reference proteome</keyword>
<evidence type="ECO:0000313" key="3">
    <source>
        <dbReference type="RefSeq" id="XP_010790764.1"/>
    </source>
</evidence>
<dbReference type="SMART" id="SM00316">
    <property type="entry name" value="S1"/>
    <property type="match status" value="3"/>
</dbReference>
<evidence type="ECO:0000259" key="1">
    <source>
        <dbReference type="PROSITE" id="PS50126"/>
    </source>
</evidence>
<dbReference type="CDD" id="cd05697">
    <property type="entry name" value="S1_Rrp5_repeat_hs5"/>
    <property type="match status" value="1"/>
</dbReference>
<proteinExistence type="predicted"/>
<dbReference type="InterPro" id="IPR003029">
    <property type="entry name" value="S1_domain"/>
</dbReference>
<feature type="non-terminal residue" evidence="3">
    <location>
        <position position="301"/>
    </location>
</feature>
<dbReference type="AlphaFoldDB" id="A0A6I9PIH9"/>
<dbReference type="KEGG" id="ncc:104963824"/>
<reference evidence="3" key="1">
    <citation type="submission" date="2025-08" db="UniProtKB">
        <authorList>
            <consortium name="RefSeq"/>
        </authorList>
    </citation>
    <scope>IDENTIFICATION</scope>
    <source>
        <tissue evidence="3">Muscle</tissue>
    </source>
</reference>
<dbReference type="FunFam" id="2.40.50.140:FF:000103">
    <property type="entry name" value="protein RRP5 homolog"/>
    <property type="match status" value="2"/>
</dbReference>
<dbReference type="CDD" id="cd05698">
    <property type="entry name" value="S1_Rrp5_repeat_hs6_sc5"/>
    <property type="match status" value="1"/>
</dbReference>
<dbReference type="GO" id="GO:0032040">
    <property type="term" value="C:small-subunit processome"/>
    <property type="evidence" value="ECO:0007669"/>
    <property type="project" value="TreeGrafter"/>
</dbReference>
<dbReference type="OrthoDB" id="412781at2759"/>
<dbReference type="InterPro" id="IPR045209">
    <property type="entry name" value="Rrp5"/>
</dbReference>
<dbReference type="InterPro" id="IPR012340">
    <property type="entry name" value="NA-bd_OB-fold"/>
</dbReference>
<dbReference type="Pfam" id="PF00575">
    <property type="entry name" value="S1"/>
    <property type="match status" value="1"/>
</dbReference>
<dbReference type="GO" id="GO:0006364">
    <property type="term" value="P:rRNA processing"/>
    <property type="evidence" value="ECO:0007669"/>
    <property type="project" value="InterPro"/>
</dbReference>
<feature type="domain" description="S1 motif" evidence="1">
    <location>
        <begin position="85"/>
        <end position="154"/>
    </location>
</feature>
<dbReference type="SUPFAM" id="SSF50249">
    <property type="entry name" value="Nucleic acid-binding proteins"/>
    <property type="match status" value="3"/>
</dbReference>
<dbReference type="RefSeq" id="XP_010790764.1">
    <property type="nucleotide sequence ID" value="XM_010792462.1"/>
</dbReference>
<dbReference type="InterPro" id="IPR057302">
    <property type="entry name" value="Rrp5_S1"/>
</dbReference>
<dbReference type="PANTHER" id="PTHR23270:SF10">
    <property type="entry name" value="PROTEIN RRP5 HOMOLOG"/>
    <property type="match status" value="1"/>
</dbReference>
<name>A0A6I9PIH9_9TELE</name>
<dbReference type="PANTHER" id="PTHR23270">
    <property type="entry name" value="PROGRAMMED CELL DEATH PROTEIN 11 PRE-RRNA PROCESSING PROTEIN RRP5"/>
    <property type="match status" value="1"/>
</dbReference>
<dbReference type="Gene3D" id="2.40.50.140">
    <property type="entry name" value="Nucleic acid-binding proteins"/>
    <property type="match status" value="2"/>
</dbReference>
<evidence type="ECO:0000313" key="2">
    <source>
        <dbReference type="Proteomes" id="UP000504611"/>
    </source>
</evidence>
<gene>
    <name evidence="3" type="primary">LOC104963824</name>
</gene>
<protein>
    <submittedName>
        <fullName evidence="3">Protein RRP5 homolog</fullName>
    </submittedName>
</protein>